<organism evidence="2 3">
    <name type="scientific">Kluyvera georgiana ATCC 51603</name>
    <dbReference type="NCBI Taxonomy" id="1354264"/>
    <lineage>
        <taxon>Bacteria</taxon>
        <taxon>Pseudomonadati</taxon>
        <taxon>Pseudomonadota</taxon>
        <taxon>Gammaproteobacteria</taxon>
        <taxon>Enterobacterales</taxon>
        <taxon>Enterobacteriaceae</taxon>
        <taxon>Kluyvera</taxon>
    </lineage>
</organism>
<evidence type="ECO:0000313" key="2">
    <source>
        <dbReference type="EMBL" id="OAT53498.1"/>
    </source>
</evidence>
<dbReference type="PIRSF" id="PIRSF005610">
    <property type="entry name" value="SirB"/>
    <property type="match status" value="1"/>
</dbReference>
<dbReference type="PANTHER" id="PTHR39594:SF1">
    <property type="entry name" value="PROTEIN YCHQ"/>
    <property type="match status" value="1"/>
</dbReference>
<dbReference type="Proteomes" id="UP000078386">
    <property type="component" value="Unassembled WGS sequence"/>
</dbReference>
<gene>
    <name evidence="2" type="ORF">M989_02050</name>
</gene>
<keyword evidence="3" id="KW-1185">Reference proteome</keyword>
<name>A0A1B7K019_9ENTR</name>
<dbReference type="RefSeq" id="WP_064544965.1">
    <property type="nucleotide sequence ID" value="NZ_LXEU01000043.1"/>
</dbReference>
<protein>
    <submittedName>
        <fullName evidence="2">SirB2 family protein</fullName>
    </submittedName>
</protein>
<accession>A0A1B7K019</accession>
<dbReference type="GO" id="GO:0005886">
    <property type="term" value="C:plasma membrane"/>
    <property type="evidence" value="ECO:0007669"/>
    <property type="project" value="TreeGrafter"/>
</dbReference>
<reference evidence="2 3" key="1">
    <citation type="submission" date="2016-04" db="EMBL/GenBank/DDBJ databases">
        <title>ATOL: Assembling a taxonomically balanced genome-scale reconstruction of the evolutionary history of the Enterobacteriaceae.</title>
        <authorList>
            <person name="Plunkett G.III."/>
            <person name="Neeno-Eckwall E.C."/>
            <person name="Glasner J.D."/>
            <person name="Perna N.T."/>
        </authorList>
    </citation>
    <scope>NUCLEOTIDE SEQUENCE [LARGE SCALE GENOMIC DNA]</scope>
    <source>
        <strain evidence="2 3">ATCC 51603</strain>
    </source>
</reference>
<comment type="caution">
    <text evidence="2">The sequence shown here is derived from an EMBL/GenBank/DDBJ whole genome shotgun (WGS) entry which is preliminary data.</text>
</comment>
<dbReference type="AlphaFoldDB" id="A0A1B7K019"/>
<proteinExistence type="predicted"/>
<dbReference type="InterPro" id="IPR007360">
    <property type="entry name" value="SirB"/>
</dbReference>
<dbReference type="Pfam" id="PF04247">
    <property type="entry name" value="SirB"/>
    <property type="match status" value="1"/>
</dbReference>
<evidence type="ECO:0000313" key="3">
    <source>
        <dbReference type="Proteomes" id="UP000078386"/>
    </source>
</evidence>
<dbReference type="EMBL" id="LXEU01000043">
    <property type="protein sequence ID" value="OAT53498.1"/>
    <property type="molecule type" value="Genomic_DNA"/>
</dbReference>
<keyword evidence="1" id="KW-0472">Membrane</keyword>
<sequence>MNLFQFVLYLHIASAIFSVSFFALRYWWMHHRSALFDARWVRVLPHCVDSTLLLSGVALMVMTRYYPFTEEGGWLTEKLFGVIIYIFLGFVALGRRRPRSQQSGFVAFLLALMVLCIIVKLAITKVPLLG</sequence>
<keyword evidence="1" id="KW-0812">Transmembrane</keyword>
<dbReference type="PANTHER" id="PTHR39594">
    <property type="entry name" value="PROTEIN YCHQ"/>
    <property type="match status" value="1"/>
</dbReference>
<dbReference type="NCBIfam" id="NF007622">
    <property type="entry name" value="PRK10278.1"/>
    <property type="match status" value="1"/>
</dbReference>
<evidence type="ECO:0000256" key="1">
    <source>
        <dbReference type="SAM" id="Phobius"/>
    </source>
</evidence>
<feature type="transmembrane region" description="Helical" evidence="1">
    <location>
        <begin position="6"/>
        <end position="28"/>
    </location>
</feature>
<feature type="transmembrane region" description="Helical" evidence="1">
    <location>
        <begin position="105"/>
        <end position="123"/>
    </location>
</feature>
<dbReference type="PATRIC" id="fig|1354264.4.peg.2130"/>
<keyword evidence="1" id="KW-1133">Transmembrane helix</keyword>
<feature type="transmembrane region" description="Helical" evidence="1">
    <location>
        <begin position="74"/>
        <end position="93"/>
    </location>
</feature>